<protein>
    <submittedName>
        <fullName evidence="1">Uncharacterized protein</fullName>
    </submittedName>
</protein>
<reference evidence="1 2" key="1">
    <citation type="submission" date="2014-02" db="EMBL/GenBank/DDBJ databases">
        <title>Transposable element dynamics among asymbiotic and ectomycorrhizal Amanita fungi.</title>
        <authorList>
            <consortium name="DOE Joint Genome Institute"/>
            <person name="Hess J."/>
            <person name="Skrede I."/>
            <person name="Wolfe B."/>
            <person name="LaButti K."/>
            <person name="Ohm R.A."/>
            <person name="Grigoriev I.V."/>
            <person name="Pringle A."/>
        </authorList>
    </citation>
    <scope>NUCLEOTIDE SEQUENCE [LARGE SCALE GENOMIC DNA]</scope>
    <source>
        <strain evidence="1 2">SKay4041</strain>
    </source>
</reference>
<organism evidence="1 2">
    <name type="scientific">Amanita thiersii Skay4041</name>
    <dbReference type="NCBI Taxonomy" id="703135"/>
    <lineage>
        <taxon>Eukaryota</taxon>
        <taxon>Fungi</taxon>
        <taxon>Dikarya</taxon>
        <taxon>Basidiomycota</taxon>
        <taxon>Agaricomycotina</taxon>
        <taxon>Agaricomycetes</taxon>
        <taxon>Agaricomycetidae</taxon>
        <taxon>Agaricales</taxon>
        <taxon>Pluteineae</taxon>
        <taxon>Amanitaceae</taxon>
        <taxon>Amanita</taxon>
    </lineage>
</organism>
<evidence type="ECO:0000313" key="2">
    <source>
        <dbReference type="Proteomes" id="UP000242287"/>
    </source>
</evidence>
<sequence length="120" mass="13848">MPQQTDHATPMRMRSLDRNAIGRKIRLAGRMSSYEPATGLALVVDGEKGVIVDVSLCIDYHSSSWMRERLCQMMMIGHVEETAVSIASAMYYSKICAMSRWILRVTFLFRRSRHMHPRRT</sequence>
<dbReference type="OrthoDB" id="3258172at2759"/>
<dbReference type="Proteomes" id="UP000242287">
    <property type="component" value="Unassembled WGS sequence"/>
</dbReference>
<dbReference type="EMBL" id="KZ301995">
    <property type="protein sequence ID" value="PFH50900.1"/>
    <property type="molecule type" value="Genomic_DNA"/>
</dbReference>
<dbReference type="AlphaFoldDB" id="A0A2A9NT63"/>
<accession>A0A2A9NT63</accession>
<proteinExistence type="predicted"/>
<keyword evidence="2" id="KW-1185">Reference proteome</keyword>
<name>A0A2A9NT63_9AGAR</name>
<evidence type="ECO:0000313" key="1">
    <source>
        <dbReference type="EMBL" id="PFH50900.1"/>
    </source>
</evidence>
<gene>
    <name evidence="1" type="ORF">AMATHDRAFT_143942</name>
</gene>